<organism evidence="4">
    <name type="scientific">Thelazia callipaeda</name>
    <name type="common">Oriental eyeworm</name>
    <name type="synonym">Parasitic nematode</name>
    <dbReference type="NCBI Taxonomy" id="103827"/>
    <lineage>
        <taxon>Eukaryota</taxon>
        <taxon>Metazoa</taxon>
        <taxon>Ecdysozoa</taxon>
        <taxon>Nematoda</taxon>
        <taxon>Chromadorea</taxon>
        <taxon>Rhabditida</taxon>
        <taxon>Spirurina</taxon>
        <taxon>Spiruromorpha</taxon>
        <taxon>Thelazioidea</taxon>
        <taxon>Thelaziidae</taxon>
        <taxon>Thelazia</taxon>
    </lineage>
</organism>
<keyword evidence="3" id="KW-1185">Reference proteome</keyword>
<accession>A0A0N5CL67</accession>
<dbReference type="SUPFAM" id="SSF54695">
    <property type="entry name" value="POZ domain"/>
    <property type="match status" value="1"/>
</dbReference>
<evidence type="ECO:0000313" key="4">
    <source>
        <dbReference type="WBParaSite" id="TCLT_0000084501-mRNA-1"/>
    </source>
</evidence>
<dbReference type="Pfam" id="PF00651">
    <property type="entry name" value="BTB"/>
    <property type="match status" value="1"/>
</dbReference>
<proteinExistence type="predicted"/>
<gene>
    <name evidence="2" type="ORF">TCLT_LOCUS846</name>
</gene>
<evidence type="ECO:0000313" key="2">
    <source>
        <dbReference type="EMBL" id="VDM95988.1"/>
    </source>
</evidence>
<dbReference type="AlphaFoldDB" id="A0A0N5CL67"/>
<dbReference type="EMBL" id="UYYF01000077">
    <property type="protein sequence ID" value="VDM95988.1"/>
    <property type="molecule type" value="Genomic_DNA"/>
</dbReference>
<reference evidence="2 3" key="2">
    <citation type="submission" date="2018-11" db="EMBL/GenBank/DDBJ databases">
        <authorList>
            <consortium name="Pathogen Informatics"/>
        </authorList>
    </citation>
    <scope>NUCLEOTIDE SEQUENCE [LARGE SCALE GENOMIC DNA]</scope>
</reference>
<protein>
    <submittedName>
        <fullName evidence="4">BTB domain-containing protein</fullName>
    </submittedName>
</protein>
<dbReference type="OrthoDB" id="5804679at2759"/>
<dbReference type="InterPro" id="IPR011333">
    <property type="entry name" value="SKP1/BTB/POZ_sf"/>
</dbReference>
<reference evidence="4" key="1">
    <citation type="submission" date="2017-02" db="UniProtKB">
        <authorList>
            <consortium name="WormBaseParasite"/>
        </authorList>
    </citation>
    <scope>IDENTIFICATION</scope>
</reference>
<dbReference type="WBParaSite" id="TCLT_0000084501-mRNA-1">
    <property type="protein sequence ID" value="TCLT_0000084501-mRNA-1"/>
    <property type="gene ID" value="TCLT_0000084501"/>
</dbReference>
<dbReference type="Proteomes" id="UP000276776">
    <property type="component" value="Unassembled WGS sequence"/>
</dbReference>
<feature type="domain" description="BTB" evidence="1">
    <location>
        <begin position="23"/>
        <end position="76"/>
    </location>
</feature>
<sequence>MKVSNESSENNWLSQATSLRQFEFVVEDKSIFVNAHYLAALSPYFKKICFEEFFSEAKNGRAEIKNEKYDEVIELFPHNLSVLIHFSNLMQIPNLRRKLEQYVEEQFSLKKIKLQIETLLEIIIEALNAFFSSHLMDIFYAKLLEYDSHQIQIVSFFYHFYSFRFL</sequence>
<name>A0A0N5CL67_THECL</name>
<dbReference type="Gene3D" id="3.30.710.10">
    <property type="entry name" value="Potassium Channel Kv1.1, Chain A"/>
    <property type="match status" value="1"/>
</dbReference>
<evidence type="ECO:0000313" key="3">
    <source>
        <dbReference type="Proteomes" id="UP000276776"/>
    </source>
</evidence>
<evidence type="ECO:0000259" key="1">
    <source>
        <dbReference type="Pfam" id="PF00651"/>
    </source>
</evidence>
<dbReference type="InterPro" id="IPR000210">
    <property type="entry name" value="BTB/POZ_dom"/>
</dbReference>